<evidence type="ECO:0000256" key="1">
    <source>
        <dbReference type="ARBA" id="ARBA00023172"/>
    </source>
</evidence>
<gene>
    <name evidence="2" type="ORF">GCM10007391_35070</name>
</gene>
<dbReference type="InterPro" id="IPR013762">
    <property type="entry name" value="Integrase-like_cat_sf"/>
</dbReference>
<dbReference type="AlphaFoldDB" id="A0A918JRC8"/>
<dbReference type="Gene3D" id="1.10.443.10">
    <property type="entry name" value="Intergrase catalytic core"/>
    <property type="match status" value="1"/>
</dbReference>
<keyword evidence="1" id="KW-0233">DNA recombination</keyword>
<dbReference type="SUPFAM" id="SSF56349">
    <property type="entry name" value="DNA breaking-rejoining enzymes"/>
    <property type="match status" value="1"/>
</dbReference>
<evidence type="ECO:0000313" key="2">
    <source>
        <dbReference type="EMBL" id="GGW98150.1"/>
    </source>
</evidence>
<name>A0A918JRC8_9ALTE</name>
<keyword evidence="3" id="KW-1185">Reference proteome</keyword>
<dbReference type="Proteomes" id="UP000631300">
    <property type="component" value="Unassembled WGS sequence"/>
</dbReference>
<sequence>MQGKGGLVRNVLIPTHLAERLENQRFKQPVTIVDRQINYLQRYDIGAGKKWSDSFSRASKRALFFSTGGHGLRHSYAQERMAELNQLGFARTVALQTVSQEMGHFRSQITEVYLR</sequence>
<dbReference type="GO" id="GO:0015074">
    <property type="term" value="P:DNA integration"/>
    <property type="evidence" value="ECO:0007669"/>
    <property type="project" value="InterPro"/>
</dbReference>
<comment type="caution">
    <text evidence="2">The sequence shown here is derived from an EMBL/GenBank/DDBJ whole genome shotgun (WGS) entry which is preliminary data.</text>
</comment>
<reference evidence="2" key="1">
    <citation type="journal article" date="2014" name="Int. J. Syst. Evol. Microbiol.">
        <title>Complete genome sequence of Corynebacterium casei LMG S-19264T (=DSM 44701T), isolated from a smear-ripened cheese.</title>
        <authorList>
            <consortium name="US DOE Joint Genome Institute (JGI-PGF)"/>
            <person name="Walter F."/>
            <person name="Albersmeier A."/>
            <person name="Kalinowski J."/>
            <person name="Ruckert C."/>
        </authorList>
    </citation>
    <scope>NUCLEOTIDE SEQUENCE</scope>
    <source>
        <strain evidence="2">KCTC 22164</strain>
    </source>
</reference>
<proteinExistence type="predicted"/>
<protein>
    <submittedName>
        <fullName evidence="2">Uncharacterized protein</fullName>
    </submittedName>
</protein>
<dbReference type="InterPro" id="IPR011010">
    <property type="entry name" value="DNA_brk_join_enz"/>
</dbReference>
<dbReference type="EMBL" id="BMXP01000025">
    <property type="protein sequence ID" value="GGW98150.1"/>
    <property type="molecule type" value="Genomic_DNA"/>
</dbReference>
<accession>A0A918JRC8</accession>
<organism evidence="2 3">
    <name type="scientific">Alteromonas halophila</name>
    <dbReference type="NCBI Taxonomy" id="516698"/>
    <lineage>
        <taxon>Bacteria</taxon>
        <taxon>Pseudomonadati</taxon>
        <taxon>Pseudomonadota</taxon>
        <taxon>Gammaproteobacteria</taxon>
        <taxon>Alteromonadales</taxon>
        <taxon>Alteromonadaceae</taxon>
        <taxon>Alteromonas/Salinimonas group</taxon>
        <taxon>Alteromonas</taxon>
    </lineage>
</organism>
<dbReference type="GO" id="GO:0003677">
    <property type="term" value="F:DNA binding"/>
    <property type="evidence" value="ECO:0007669"/>
    <property type="project" value="InterPro"/>
</dbReference>
<reference evidence="2" key="2">
    <citation type="submission" date="2020-09" db="EMBL/GenBank/DDBJ databases">
        <authorList>
            <person name="Sun Q."/>
            <person name="Kim S."/>
        </authorList>
    </citation>
    <scope>NUCLEOTIDE SEQUENCE</scope>
    <source>
        <strain evidence="2">KCTC 22164</strain>
    </source>
</reference>
<dbReference type="GO" id="GO:0006310">
    <property type="term" value="P:DNA recombination"/>
    <property type="evidence" value="ECO:0007669"/>
    <property type="project" value="UniProtKB-KW"/>
</dbReference>
<evidence type="ECO:0000313" key="3">
    <source>
        <dbReference type="Proteomes" id="UP000631300"/>
    </source>
</evidence>